<dbReference type="GO" id="GO:0047736">
    <property type="term" value="F:cellobiose epimerase activity"/>
    <property type="evidence" value="ECO:0007669"/>
    <property type="project" value="UniProtKB-EC"/>
</dbReference>
<dbReference type="Pfam" id="PF03663">
    <property type="entry name" value="Glyco_hydro_76"/>
    <property type="match status" value="1"/>
</dbReference>
<protein>
    <submittedName>
        <fullName evidence="1">Cellobiose 2-epimerase</fullName>
        <ecNumber evidence="1">5.1.3.11</ecNumber>
    </submittedName>
</protein>
<name>A0A518ART4_9BACT</name>
<sequence>MIDEMRACMFHRMPCILLPLVAIVFVLPHSAAVAELPSQATVLEWGDESMAAVEAAFRVEQDYWYLEDVSTWRSTPRGKPVFMWGAGVQLSALAAATSNQPEKYRGQLDGYVKALHHYWHEHLRIGGYDVSPHAGSADRYYDDNAWIVLGLVEGYEVTQDASYLKQAKATFNFVISGEDDRLGGGIYWREKELLSKNTCTNAPAMVGAIRLYELTEETAYLETAKRLYAWTCEHLQDEDGLFWDNINMRGEVDRRKYSYNSALMIRANCGLYRITGEEKYKQEAERIAKAAKAKWYNEETGAMNDAGRFAHLLVDAFLEVYATTGEQQWLDTCRKTVGYVHEELRDERGFYPGNWGDSQRRRSGKAAMIDQASVSRVFQAVARAMAN</sequence>
<dbReference type="PANTHER" id="PTHR47791:SF4">
    <property type="entry name" value="(PUTATIVE SECRETED PROTEIN)-RELATED"/>
    <property type="match status" value="1"/>
</dbReference>
<dbReference type="OrthoDB" id="2505409at2"/>
<keyword evidence="2" id="KW-1185">Reference proteome</keyword>
<reference evidence="1 2" key="1">
    <citation type="submission" date="2019-02" db="EMBL/GenBank/DDBJ databases">
        <title>Deep-cultivation of Planctomycetes and their phenomic and genomic characterization uncovers novel biology.</title>
        <authorList>
            <person name="Wiegand S."/>
            <person name="Jogler M."/>
            <person name="Boedeker C."/>
            <person name="Pinto D."/>
            <person name="Vollmers J."/>
            <person name="Rivas-Marin E."/>
            <person name="Kohn T."/>
            <person name="Peeters S.H."/>
            <person name="Heuer A."/>
            <person name="Rast P."/>
            <person name="Oberbeckmann S."/>
            <person name="Bunk B."/>
            <person name="Jeske O."/>
            <person name="Meyerdierks A."/>
            <person name="Storesund J.E."/>
            <person name="Kallscheuer N."/>
            <person name="Luecker S."/>
            <person name="Lage O.M."/>
            <person name="Pohl T."/>
            <person name="Merkel B.J."/>
            <person name="Hornburger P."/>
            <person name="Mueller R.-W."/>
            <person name="Bruemmer F."/>
            <person name="Labrenz M."/>
            <person name="Spormann A.M."/>
            <person name="Op den Camp H."/>
            <person name="Overmann J."/>
            <person name="Amann R."/>
            <person name="Jetten M.S.M."/>
            <person name="Mascher T."/>
            <person name="Medema M.H."/>
            <person name="Devos D.P."/>
            <person name="Kaster A.-K."/>
            <person name="Ovreas L."/>
            <person name="Rohde M."/>
            <person name="Galperin M.Y."/>
            <person name="Jogler C."/>
        </authorList>
    </citation>
    <scope>NUCLEOTIDE SEQUENCE [LARGE SCALE GENOMIC DNA]</scope>
    <source>
        <strain evidence="1 2">Pan181</strain>
    </source>
</reference>
<organism evidence="1 2">
    <name type="scientific">Aeoliella mucimassa</name>
    <dbReference type="NCBI Taxonomy" id="2527972"/>
    <lineage>
        <taxon>Bacteria</taxon>
        <taxon>Pseudomonadati</taxon>
        <taxon>Planctomycetota</taxon>
        <taxon>Planctomycetia</taxon>
        <taxon>Pirellulales</taxon>
        <taxon>Lacipirellulaceae</taxon>
        <taxon>Aeoliella</taxon>
    </lineage>
</organism>
<dbReference type="Gene3D" id="1.50.10.20">
    <property type="match status" value="1"/>
</dbReference>
<gene>
    <name evidence="1" type="ORF">Pan181_36550</name>
</gene>
<evidence type="ECO:0000313" key="2">
    <source>
        <dbReference type="Proteomes" id="UP000315750"/>
    </source>
</evidence>
<dbReference type="EC" id="5.1.3.11" evidence="1"/>
<dbReference type="InterPro" id="IPR053169">
    <property type="entry name" value="MUG_Protein"/>
</dbReference>
<proteinExistence type="predicted"/>
<dbReference type="InterPro" id="IPR005198">
    <property type="entry name" value="Glyco_hydro_76"/>
</dbReference>
<dbReference type="SUPFAM" id="SSF48208">
    <property type="entry name" value="Six-hairpin glycosidases"/>
    <property type="match status" value="1"/>
</dbReference>
<evidence type="ECO:0000313" key="1">
    <source>
        <dbReference type="EMBL" id="QDU57439.1"/>
    </source>
</evidence>
<dbReference type="InterPro" id="IPR008928">
    <property type="entry name" value="6-hairpin_glycosidase_sf"/>
</dbReference>
<dbReference type="EMBL" id="CP036278">
    <property type="protein sequence ID" value="QDU57439.1"/>
    <property type="molecule type" value="Genomic_DNA"/>
</dbReference>
<dbReference type="PANTHER" id="PTHR47791">
    <property type="entry name" value="MEIOTICALLY UP-REGULATED GENE 191 PROTEIN"/>
    <property type="match status" value="1"/>
</dbReference>
<keyword evidence="1" id="KW-0413">Isomerase</keyword>
<dbReference type="GO" id="GO:0005975">
    <property type="term" value="P:carbohydrate metabolic process"/>
    <property type="evidence" value="ECO:0007669"/>
    <property type="project" value="InterPro"/>
</dbReference>
<dbReference type="KEGG" id="amuc:Pan181_36550"/>
<dbReference type="AlphaFoldDB" id="A0A518ART4"/>
<dbReference type="Proteomes" id="UP000315750">
    <property type="component" value="Chromosome"/>
</dbReference>
<accession>A0A518ART4</accession>